<dbReference type="AlphaFoldDB" id="A0A5C1AII8"/>
<dbReference type="SUPFAM" id="SSF53756">
    <property type="entry name" value="UDP-Glycosyltransferase/glycogen phosphorylase"/>
    <property type="match status" value="1"/>
</dbReference>
<sequence>MSTHRSPDSCPHRRPALKVGPDRWACATVLQLLGDLPAGGLVERAVCEACCRYALPPGPRLNPVVASRVFSAVRELSSRGPVNASQRIACEQLTSFAVRWLADLSNGQRVIPYIEEAARAAVCDRSPSDPARHPKIGLVGPQAGFGLAHLNRDVAVHLGIDRWLVVGPRSPASDTSCRTDVVSHQAGTVELETWLEGLDVVLFAERPFFPDLTGAARRAGALVACVPMLEWLHPGMEWLGEVDLMICPTRHAARVLADWKQRYGFAWAVECVPWPIDVDRFRFRQRRSCGRFVYVHGSGGARGERGDGSHINRKGLSVLVEAARRVPEIPVLVYAPLRDVPSPPQNVSVCRPPKNNAQLFDEGDVCVQPSHWEGLGLPLLECQAAGLPLITTDAAPMNEHRPLAVIPCTSEAVQLGPDLFTSAAVIDPVDLADVLRSVHRQNIASHSSAARHFVESEHAWKTAAPEILRFVGTSRKPVG</sequence>
<name>A0A5C1AII8_9BACT</name>
<reference evidence="2" key="1">
    <citation type="submission" date="2019-08" db="EMBL/GenBank/DDBJ databases">
        <title>Limnoglobus roseus gen. nov., sp. nov., a novel freshwater planctomycete with a giant genome from the family Gemmataceae.</title>
        <authorList>
            <person name="Kulichevskaya I.S."/>
            <person name="Naumoff D.G."/>
            <person name="Miroshnikov K."/>
            <person name="Ivanova A."/>
            <person name="Philippov D.A."/>
            <person name="Hakobyan A."/>
            <person name="Rijpstra I.C."/>
            <person name="Sinninghe Damste J.S."/>
            <person name="Liesack W."/>
            <person name="Dedysh S.N."/>
        </authorList>
    </citation>
    <scope>NUCLEOTIDE SEQUENCE [LARGE SCALE GENOMIC DNA]</scope>
    <source>
        <strain evidence="2">PX52</strain>
    </source>
</reference>
<dbReference type="Gene3D" id="3.40.50.2000">
    <property type="entry name" value="Glycogen Phosphorylase B"/>
    <property type="match status" value="1"/>
</dbReference>
<organism evidence="1 2">
    <name type="scientific">Limnoglobus roseus</name>
    <dbReference type="NCBI Taxonomy" id="2598579"/>
    <lineage>
        <taxon>Bacteria</taxon>
        <taxon>Pseudomonadati</taxon>
        <taxon>Planctomycetota</taxon>
        <taxon>Planctomycetia</taxon>
        <taxon>Gemmatales</taxon>
        <taxon>Gemmataceae</taxon>
        <taxon>Limnoglobus</taxon>
    </lineage>
</organism>
<evidence type="ECO:0000313" key="1">
    <source>
        <dbReference type="EMBL" id="QEL18660.1"/>
    </source>
</evidence>
<keyword evidence="2" id="KW-1185">Reference proteome</keyword>
<accession>A0A5C1AII8</accession>
<dbReference type="Pfam" id="PF13692">
    <property type="entry name" value="Glyco_trans_1_4"/>
    <property type="match status" value="1"/>
</dbReference>
<protein>
    <recommendedName>
        <fullName evidence="3">GT4 family glycosyltransferase</fullName>
    </recommendedName>
</protein>
<evidence type="ECO:0008006" key="3">
    <source>
        <dbReference type="Google" id="ProtNLM"/>
    </source>
</evidence>
<dbReference type="KEGG" id="lrs:PX52LOC_05694"/>
<dbReference type="PANTHER" id="PTHR12526:SF584">
    <property type="entry name" value="GLYCOSYLTRANSFERASE"/>
    <property type="match status" value="1"/>
</dbReference>
<proteinExistence type="predicted"/>
<dbReference type="Proteomes" id="UP000324974">
    <property type="component" value="Chromosome"/>
</dbReference>
<dbReference type="EMBL" id="CP042425">
    <property type="protein sequence ID" value="QEL18660.1"/>
    <property type="molecule type" value="Genomic_DNA"/>
</dbReference>
<dbReference type="PANTHER" id="PTHR12526">
    <property type="entry name" value="GLYCOSYLTRANSFERASE"/>
    <property type="match status" value="1"/>
</dbReference>
<gene>
    <name evidence="1" type="ORF">PX52LOC_05694</name>
</gene>
<evidence type="ECO:0000313" key="2">
    <source>
        <dbReference type="Proteomes" id="UP000324974"/>
    </source>
</evidence>